<dbReference type="InterPro" id="IPR048015">
    <property type="entry name" value="NTP-PPase_MazG-like_N"/>
</dbReference>
<dbReference type="GO" id="GO:0006950">
    <property type="term" value="P:response to stress"/>
    <property type="evidence" value="ECO:0007669"/>
    <property type="project" value="UniProtKB-ARBA"/>
</dbReference>
<dbReference type="RefSeq" id="WP_345415225.1">
    <property type="nucleotide sequence ID" value="NZ_AP031496.1"/>
</dbReference>
<organism evidence="2 3">
    <name type="scientific">Halioxenophilus aromaticivorans</name>
    <dbReference type="NCBI Taxonomy" id="1306992"/>
    <lineage>
        <taxon>Bacteria</taxon>
        <taxon>Pseudomonadati</taxon>
        <taxon>Pseudomonadota</taxon>
        <taxon>Gammaproteobacteria</taxon>
        <taxon>Alteromonadales</taxon>
        <taxon>Alteromonadaceae</taxon>
        <taxon>Halioxenophilus</taxon>
    </lineage>
</organism>
<gene>
    <name evidence="2" type="primary">mazG</name>
    <name evidence="2" type="ORF">GCM10025791_00510</name>
</gene>
<dbReference type="Gene3D" id="1.10.287.1080">
    <property type="entry name" value="MazG-like"/>
    <property type="match status" value="2"/>
</dbReference>
<name>A0AAV3TVQ1_9ALTE</name>
<dbReference type="EMBL" id="BAABLX010000001">
    <property type="protein sequence ID" value="GAA4928771.1"/>
    <property type="molecule type" value="Genomic_DNA"/>
</dbReference>
<dbReference type="Pfam" id="PF03819">
    <property type="entry name" value="MazG"/>
    <property type="match status" value="2"/>
</dbReference>
<proteinExistence type="predicted"/>
<evidence type="ECO:0000259" key="1">
    <source>
        <dbReference type="Pfam" id="PF03819"/>
    </source>
</evidence>
<dbReference type="GO" id="GO:0046081">
    <property type="term" value="P:dUTP catabolic process"/>
    <property type="evidence" value="ECO:0007669"/>
    <property type="project" value="TreeGrafter"/>
</dbReference>
<dbReference type="NCBIfam" id="TIGR00444">
    <property type="entry name" value="mazG"/>
    <property type="match status" value="1"/>
</dbReference>
<comment type="caution">
    <text evidence="2">The sequence shown here is derived from an EMBL/GenBank/DDBJ whole genome shotgun (WGS) entry which is preliminary data.</text>
</comment>
<dbReference type="GO" id="GO:0046047">
    <property type="term" value="P:TTP catabolic process"/>
    <property type="evidence" value="ECO:0007669"/>
    <property type="project" value="TreeGrafter"/>
</dbReference>
<dbReference type="Proteomes" id="UP001409585">
    <property type="component" value="Unassembled WGS sequence"/>
</dbReference>
<feature type="domain" description="NTP pyrophosphohydrolase MazG-like" evidence="1">
    <location>
        <begin position="27"/>
        <end position="100"/>
    </location>
</feature>
<sequence length="283" mass="31889">MYTVDDLKYLMSRLRDPECGCPWDLEQSYATIVASTIEEAYEVADAIEREDLKHLPEELGDLLFQVIFYSQLGKEDGRFDFDQVVDTLVAKLIRRHPHVFTDGTLCGQGARVQVNTETKTAQVSQTWEQIKAQERDEKGLRSILDDVPTGLPALTRAQKLQHRLAKTGWDWQAIEPMLAKLDEERLELNEALLVASAAGLDPKDCPDVAAELGDVLFMAVNIARFLKMDAETCLRASSRKFESRVRFIESTLAERGQAIGEGDEDQLEALWQQAKSFEKSGPL</sequence>
<evidence type="ECO:0000313" key="3">
    <source>
        <dbReference type="Proteomes" id="UP001409585"/>
    </source>
</evidence>
<dbReference type="NCBIfam" id="NF007113">
    <property type="entry name" value="PRK09562.1"/>
    <property type="match status" value="1"/>
</dbReference>
<dbReference type="GO" id="GO:0006203">
    <property type="term" value="P:dGTP catabolic process"/>
    <property type="evidence" value="ECO:0007669"/>
    <property type="project" value="TreeGrafter"/>
</dbReference>
<accession>A0AAV3TVQ1</accession>
<dbReference type="GO" id="GO:0046052">
    <property type="term" value="P:UTP catabolic process"/>
    <property type="evidence" value="ECO:0007669"/>
    <property type="project" value="TreeGrafter"/>
</dbReference>
<dbReference type="AlphaFoldDB" id="A0AAV3TVQ1"/>
<dbReference type="PANTHER" id="PTHR30522">
    <property type="entry name" value="NUCLEOSIDE TRIPHOSPHATE PYROPHOSPHOHYDROLASE"/>
    <property type="match status" value="1"/>
</dbReference>
<reference evidence="3" key="1">
    <citation type="journal article" date="2019" name="Int. J. Syst. Evol. Microbiol.">
        <title>The Global Catalogue of Microorganisms (GCM) 10K type strain sequencing project: providing services to taxonomists for standard genome sequencing and annotation.</title>
        <authorList>
            <consortium name="The Broad Institute Genomics Platform"/>
            <consortium name="The Broad Institute Genome Sequencing Center for Infectious Disease"/>
            <person name="Wu L."/>
            <person name="Ma J."/>
        </authorList>
    </citation>
    <scope>NUCLEOTIDE SEQUENCE [LARGE SCALE GENOMIC DNA]</scope>
    <source>
        <strain evidence="3">JCM 19134</strain>
    </source>
</reference>
<dbReference type="GO" id="GO:0046076">
    <property type="term" value="P:dTTP catabolic process"/>
    <property type="evidence" value="ECO:0007669"/>
    <property type="project" value="TreeGrafter"/>
</dbReference>
<dbReference type="CDD" id="cd11529">
    <property type="entry name" value="NTP-PPase_MazG_Cterm"/>
    <property type="match status" value="1"/>
</dbReference>
<dbReference type="SUPFAM" id="SSF101386">
    <property type="entry name" value="all-alpha NTP pyrophosphatases"/>
    <property type="match status" value="2"/>
</dbReference>
<dbReference type="InterPro" id="IPR048011">
    <property type="entry name" value="NTP-PPase_MazG-like_C"/>
</dbReference>
<dbReference type="GO" id="GO:0047429">
    <property type="term" value="F:nucleoside triphosphate diphosphatase activity"/>
    <property type="evidence" value="ECO:0007669"/>
    <property type="project" value="InterPro"/>
</dbReference>
<dbReference type="FunFam" id="1.10.287.1080:FF:000001">
    <property type="entry name" value="Nucleoside triphosphate pyrophosphohydrolase"/>
    <property type="match status" value="1"/>
</dbReference>
<dbReference type="PANTHER" id="PTHR30522:SF0">
    <property type="entry name" value="NUCLEOSIDE TRIPHOSPHATE PYROPHOSPHOHYDROLASE"/>
    <property type="match status" value="1"/>
</dbReference>
<evidence type="ECO:0000313" key="2">
    <source>
        <dbReference type="EMBL" id="GAA4928771.1"/>
    </source>
</evidence>
<dbReference type="CDD" id="cd11528">
    <property type="entry name" value="NTP-PPase_MazG_Nterm"/>
    <property type="match status" value="1"/>
</dbReference>
<dbReference type="InterPro" id="IPR004518">
    <property type="entry name" value="MazG-like_dom"/>
</dbReference>
<dbReference type="GO" id="GO:0046061">
    <property type="term" value="P:dATP catabolic process"/>
    <property type="evidence" value="ECO:0007669"/>
    <property type="project" value="TreeGrafter"/>
</dbReference>
<keyword evidence="3" id="KW-1185">Reference proteome</keyword>
<dbReference type="InterPro" id="IPR011551">
    <property type="entry name" value="NTP_PyrPHydrolase_MazG"/>
</dbReference>
<protein>
    <submittedName>
        <fullName evidence="2">Nucleoside triphosphate pyrophosphohydrolase</fullName>
    </submittedName>
</protein>
<feature type="domain" description="NTP pyrophosphohydrolase MazG-like" evidence="1">
    <location>
        <begin position="173"/>
        <end position="244"/>
    </location>
</feature>